<sequence length="127" mass="14012">MGGCVKTLRSLVFIFNLLFWIAGIVTIGLGLWLLFDPVASDFFALHSAHHGSFRVVGWLLLAAGAIMTFVGCCGCCGAWKMSQCALVLVGEIVFFDRKQRQRLHLQLFSDRSRAHPPAVQLTLICDS</sequence>
<dbReference type="Pfam" id="PF00335">
    <property type="entry name" value="Tetraspanin"/>
    <property type="match status" value="1"/>
</dbReference>
<organism evidence="6 7">
    <name type="scientific">Oesophagostomum dentatum</name>
    <name type="common">Nodular worm</name>
    <dbReference type="NCBI Taxonomy" id="61180"/>
    <lineage>
        <taxon>Eukaryota</taxon>
        <taxon>Metazoa</taxon>
        <taxon>Ecdysozoa</taxon>
        <taxon>Nematoda</taxon>
        <taxon>Chromadorea</taxon>
        <taxon>Rhabditida</taxon>
        <taxon>Rhabditina</taxon>
        <taxon>Rhabditomorpha</taxon>
        <taxon>Strongyloidea</taxon>
        <taxon>Strongylidae</taxon>
        <taxon>Oesophagostomum</taxon>
    </lineage>
</organism>
<comment type="subcellular location">
    <subcellularLocation>
        <location evidence="1">Membrane</location>
        <topology evidence="1">Multi-pass membrane protein</topology>
    </subcellularLocation>
</comment>
<evidence type="ECO:0000313" key="6">
    <source>
        <dbReference type="EMBL" id="KHJ90657.1"/>
    </source>
</evidence>
<keyword evidence="7" id="KW-1185">Reference proteome</keyword>
<dbReference type="InterPro" id="IPR018499">
    <property type="entry name" value="Tetraspanin/Peripherin"/>
</dbReference>
<evidence type="ECO:0000256" key="3">
    <source>
        <dbReference type="ARBA" id="ARBA00022989"/>
    </source>
</evidence>
<protein>
    <submittedName>
        <fullName evidence="6">Tetraspanin family protein</fullName>
    </submittedName>
</protein>
<proteinExistence type="predicted"/>
<dbReference type="AlphaFoldDB" id="A0A0B1T4H4"/>
<evidence type="ECO:0000256" key="4">
    <source>
        <dbReference type="ARBA" id="ARBA00023136"/>
    </source>
</evidence>
<dbReference type="OrthoDB" id="5870230at2759"/>
<feature type="transmembrane region" description="Helical" evidence="5">
    <location>
        <begin position="55"/>
        <end position="79"/>
    </location>
</feature>
<feature type="transmembrane region" description="Helical" evidence="5">
    <location>
        <begin position="12"/>
        <end position="35"/>
    </location>
</feature>
<evidence type="ECO:0000256" key="1">
    <source>
        <dbReference type="ARBA" id="ARBA00004141"/>
    </source>
</evidence>
<dbReference type="GO" id="GO:0005886">
    <property type="term" value="C:plasma membrane"/>
    <property type="evidence" value="ECO:0007669"/>
    <property type="project" value="TreeGrafter"/>
</dbReference>
<dbReference type="PANTHER" id="PTHR19282">
    <property type="entry name" value="TETRASPANIN"/>
    <property type="match status" value="1"/>
</dbReference>
<evidence type="ECO:0000256" key="5">
    <source>
        <dbReference type="SAM" id="Phobius"/>
    </source>
</evidence>
<name>A0A0B1T4H4_OESDE</name>
<gene>
    <name evidence="6" type="ORF">OESDEN_09496</name>
</gene>
<dbReference type="PANTHER" id="PTHR19282:SF551">
    <property type="entry name" value="RE08073P-RELATED"/>
    <property type="match status" value="1"/>
</dbReference>
<accession>A0A0B1T4H4</accession>
<keyword evidence="3 5" id="KW-1133">Transmembrane helix</keyword>
<evidence type="ECO:0000256" key="2">
    <source>
        <dbReference type="ARBA" id="ARBA00022692"/>
    </source>
</evidence>
<dbReference type="PRINTS" id="PR00259">
    <property type="entry name" value="TMFOUR"/>
</dbReference>
<dbReference type="EMBL" id="KN552804">
    <property type="protein sequence ID" value="KHJ90657.1"/>
    <property type="molecule type" value="Genomic_DNA"/>
</dbReference>
<keyword evidence="4 5" id="KW-0472">Membrane</keyword>
<dbReference type="Proteomes" id="UP000053660">
    <property type="component" value="Unassembled WGS sequence"/>
</dbReference>
<keyword evidence="2 5" id="KW-0812">Transmembrane</keyword>
<evidence type="ECO:0000313" key="7">
    <source>
        <dbReference type="Proteomes" id="UP000053660"/>
    </source>
</evidence>
<reference evidence="6 7" key="1">
    <citation type="submission" date="2014-03" db="EMBL/GenBank/DDBJ databases">
        <title>Draft genome of the hookworm Oesophagostomum dentatum.</title>
        <authorList>
            <person name="Mitreva M."/>
        </authorList>
    </citation>
    <scope>NUCLEOTIDE SEQUENCE [LARGE SCALE GENOMIC DNA]</scope>
    <source>
        <strain evidence="6 7">OD-Hann</strain>
    </source>
</reference>